<evidence type="ECO:0000256" key="7">
    <source>
        <dbReference type="ARBA" id="ARBA00023146"/>
    </source>
</evidence>
<keyword evidence="5 8" id="KW-0067">ATP-binding</keyword>
<dbReference type="SUPFAM" id="SSF52374">
    <property type="entry name" value="Nucleotidylyl transferase"/>
    <property type="match status" value="1"/>
</dbReference>
<keyword evidence="4 8" id="KW-0547">Nucleotide-binding</keyword>
<dbReference type="InterPro" id="IPR045462">
    <property type="entry name" value="aa-tRNA-synth_I_cd-bd"/>
</dbReference>
<dbReference type="GO" id="GO:0004818">
    <property type="term" value="F:glutamate-tRNA ligase activity"/>
    <property type="evidence" value="ECO:0007669"/>
    <property type="project" value="UniProtKB-UniRule"/>
</dbReference>
<comment type="caution">
    <text evidence="8">Lacks conserved residue(s) required for the propagation of feature annotation.</text>
</comment>
<reference evidence="11" key="1">
    <citation type="submission" date="2019-10" db="EMBL/GenBank/DDBJ databases">
        <title>Draft genome sequence of Panacibacter sp. KCS-6.</title>
        <authorList>
            <person name="Yim K.J."/>
        </authorList>
    </citation>
    <scope>NUCLEOTIDE SEQUENCE</scope>
    <source>
        <strain evidence="11">KCS-6</strain>
    </source>
</reference>
<keyword evidence="12" id="KW-1185">Reference proteome</keyword>
<dbReference type="InterPro" id="IPR014729">
    <property type="entry name" value="Rossmann-like_a/b/a_fold"/>
</dbReference>
<keyword evidence="2 8" id="KW-0963">Cytoplasm</keyword>
<dbReference type="PROSITE" id="PS00178">
    <property type="entry name" value="AA_TRNA_LIGASE_I"/>
    <property type="match status" value="1"/>
</dbReference>
<organism evidence="11 12">
    <name type="scientific">Limnovirga soli</name>
    <dbReference type="NCBI Taxonomy" id="2656915"/>
    <lineage>
        <taxon>Bacteria</taxon>
        <taxon>Pseudomonadati</taxon>
        <taxon>Bacteroidota</taxon>
        <taxon>Chitinophagia</taxon>
        <taxon>Chitinophagales</taxon>
        <taxon>Chitinophagaceae</taxon>
        <taxon>Limnovirga</taxon>
    </lineage>
</organism>
<dbReference type="InterPro" id="IPR020752">
    <property type="entry name" value="Glu-tRNA-synth_I_codon-bd_sub1"/>
</dbReference>
<proteinExistence type="inferred from homology"/>
<dbReference type="InterPro" id="IPR033910">
    <property type="entry name" value="GluRS_core"/>
</dbReference>
<dbReference type="InterPro" id="IPR020061">
    <property type="entry name" value="Glu_tRNA_lig_a-bdl"/>
</dbReference>
<dbReference type="Pfam" id="PF19269">
    <property type="entry name" value="Anticodon_2"/>
    <property type="match status" value="1"/>
</dbReference>
<feature type="binding site" evidence="8">
    <location>
        <position position="261"/>
    </location>
    <ligand>
        <name>ATP</name>
        <dbReference type="ChEBI" id="CHEBI:30616"/>
    </ligand>
</feature>
<evidence type="ECO:0000256" key="6">
    <source>
        <dbReference type="ARBA" id="ARBA00022917"/>
    </source>
</evidence>
<dbReference type="Gene3D" id="1.10.8.70">
    <property type="entry name" value="Glutamate-tRNA synthetase, class I, anticodon-binding domain 1"/>
    <property type="match status" value="1"/>
</dbReference>
<dbReference type="InterPro" id="IPR008925">
    <property type="entry name" value="aa_tRNA-synth_I_cd-bd_sf"/>
</dbReference>
<dbReference type="Proteomes" id="UP000598971">
    <property type="component" value="Unassembled WGS sequence"/>
</dbReference>
<dbReference type="PANTHER" id="PTHR43311">
    <property type="entry name" value="GLUTAMATE--TRNA LIGASE"/>
    <property type="match status" value="1"/>
</dbReference>
<dbReference type="FunFam" id="3.40.50.620:FF:000127">
    <property type="entry name" value="Glutamate--tRNA ligase"/>
    <property type="match status" value="1"/>
</dbReference>
<comment type="caution">
    <text evidence="11">The sequence shown here is derived from an EMBL/GenBank/DDBJ whole genome shotgun (WGS) entry which is preliminary data.</text>
</comment>
<evidence type="ECO:0000313" key="12">
    <source>
        <dbReference type="Proteomes" id="UP000598971"/>
    </source>
</evidence>
<feature type="short sequence motif" description="'HIGH' region" evidence="8">
    <location>
        <begin position="11"/>
        <end position="21"/>
    </location>
</feature>
<comment type="function">
    <text evidence="8">Catalyzes the attachment of glutamate to tRNA(Glu) in a two-step reaction: glutamate is first activated by ATP to form Glu-AMP and then transferred to the acceptor end of tRNA(Glu).</text>
</comment>
<comment type="similarity">
    <text evidence="1 8">Belongs to the class-I aminoacyl-tRNA synthetase family. Glutamate--tRNA ligase type 1 subfamily.</text>
</comment>
<dbReference type="InterPro" id="IPR049940">
    <property type="entry name" value="GluQ/Sye"/>
</dbReference>
<comment type="catalytic activity">
    <reaction evidence="8">
        <text>tRNA(Glu) + L-glutamate + ATP = L-glutamyl-tRNA(Glu) + AMP + diphosphate</text>
        <dbReference type="Rhea" id="RHEA:23540"/>
        <dbReference type="Rhea" id="RHEA-COMP:9663"/>
        <dbReference type="Rhea" id="RHEA-COMP:9680"/>
        <dbReference type="ChEBI" id="CHEBI:29985"/>
        <dbReference type="ChEBI" id="CHEBI:30616"/>
        <dbReference type="ChEBI" id="CHEBI:33019"/>
        <dbReference type="ChEBI" id="CHEBI:78442"/>
        <dbReference type="ChEBI" id="CHEBI:78520"/>
        <dbReference type="ChEBI" id="CHEBI:456215"/>
        <dbReference type="EC" id="6.1.1.17"/>
    </reaction>
</comment>
<comment type="subcellular location">
    <subcellularLocation>
        <location evidence="8">Cytoplasm</location>
    </subcellularLocation>
</comment>
<evidence type="ECO:0000256" key="1">
    <source>
        <dbReference type="ARBA" id="ARBA00007894"/>
    </source>
</evidence>
<dbReference type="GO" id="GO:0006424">
    <property type="term" value="P:glutamyl-tRNA aminoacylation"/>
    <property type="evidence" value="ECO:0007669"/>
    <property type="project" value="UniProtKB-UniRule"/>
</dbReference>
<keyword evidence="7 8" id="KW-0030">Aminoacyl-tRNA synthetase</keyword>
<feature type="domain" description="Glutamyl/glutaminyl-tRNA synthetase class Ib catalytic" evidence="9">
    <location>
        <begin position="4"/>
        <end position="344"/>
    </location>
</feature>
<feature type="domain" description="Aminoacyl-tRNA synthetase class I anticodon-binding" evidence="10">
    <location>
        <begin position="374"/>
        <end position="499"/>
    </location>
</feature>
<keyword evidence="3 8" id="KW-0436">Ligase</keyword>
<dbReference type="HAMAP" id="MF_00022">
    <property type="entry name" value="Glu_tRNA_synth_type1"/>
    <property type="match status" value="1"/>
</dbReference>
<evidence type="ECO:0000256" key="2">
    <source>
        <dbReference type="ARBA" id="ARBA00022490"/>
    </source>
</evidence>
<dbReference type="CDD" id="cd00808">
    <property type="entry name" value="GluRS_core"/>
    <property type="match status" value="1"/>
</dbReference>
<evidence type="ECO:0000256" key="5">
    <source>
        <dbReference type="ARBA" id="ARBA00022840"/>
    </source>
</evidence>
<dbReference type="AlphaFoldDB" id="A0A8J8FGQ1"/>
<evidence type="ECO:0000256" key="3">
    <source>
        <dbReference type="ARBA" id="ARBA00022598"/>
    </source>
</evidence>
<dbReference type="GO" id="GO:0005829">
    <property type="term" value="C:cytosol"/>
    <property type="evidence" value="ECO:0007669"/>
    <property type="project" value="TreeGrafter"/>
</dbReference>
<evidence type="ECO:0000256" key="8">
    <source>
        <dbReference type="HAMAP-Rule" id="MF_00022"/>
    </source>
</evidence>
<dbReference type="GO" id="GO:0008270">
    <property type="term" value="F:zinc ion binding"/>
    <property type="evidence" value="ECO:0007669"/>
    <property type="project" value="InterPro"/>
</dbReference>
<sequence>MDKKVRVRFAPSPTGGLHLGGVRTVLFNYLFAKHHGGDFIVRIEDTDQTRFVAGAEAYIFECLAWCGLTPDESPLHGGPHAPYRQSERKAMYSQYAMQLVQNGQAYYAFDTPEELDAKRKEFPNFQYNYQHRTGLRNSLMLSEAETQLLLQNGTPWVIRIKMPDNEDIRFTDMIRGDVHFNSSQSDDKVLLKADGMPTYHLAVVVDDYLMQITHAFRGEEWLPSAPVHVLLWQYLFGLQHMPQWAHLPLILKPDGNGKLSKRDGDRLGFPVFAMNWTDPRTNDFAQGFRERGFLPEAFVNMLAMLGWNDGTGQEIFSLPELIERFSMDRVHKGGAKFDFEKAKWFNQEWIKNTPVQHYSAQVKLLFEQAGILITNDTQFETVLHLVKERCIVLNDFVQQAAFFFATPQNIDIAAIKPKWDEKKNQFFLELIRAFELTTLWQHDELEKELKEMAAAHQLKPGELMLPLRIMLVGGKFGPGVFDIAGIIGREATISRITHTLQLLQA</sequence>
<evidence type="ECO:0000259" key="10">
    <source>
        <dbReference type="Pfam" id="PF19269"/>
    </source>
</evidence>
<dbReference type="InterPro" id="IPR004527">
    <property type="entry name" value="Glu-tRNA-ligase_bac/mito"/>
</dbReference>
<dbReference type="SUPFAM" id="SSF48163">
    <property type="entry name" value="An anticodon-binding domain of class I aminoacyl-tRNA synthetases"/>
    <property type="match status" value="1"/>
</dbReference>
<dbReference type="Gene3D" id="3.90.800.10">
    <property type="entry name" value="Glutamyl-tRNA Synthetase, Domain 3"/>
    <property type="match status" value="1"/>
</dbReference>
<dbReference type="Gene3D" id="3.40.50.620">
    <property type="entry name" value="HUPs"/>
    <property type="match status" value="1"/>
</dbReference>
<dbReference type="GO" id="GO:0005524">
    <property type="term" value="F:ATP binding"/>
    <property type="evidence" value="ECO:0007669"/>
    <property type="project" value="UniProtKB-UniRule"/>
</dbReference>
<dbReference type="InterPro" id="IPR020058">
    <property type="entry name" value="Glu/Gln-tRNA-synth_Ib_cat-dom"/>
</dbReference>
<dbReference type="InterPro" id="IPR001412">
    <property type="entry name" value="aa-tRNA-synth_I_CS"/>
</dbReference>
<dbReference type="Gene3D" id="1.10.1160.10">
    <property type="entry name" value="Glutamyl-trna Synthetase, Domain 2"/>
    <property type="match status" value="1"/>
</dbReference>
<dbReference type="PRINTS" id="PR00987">
    <property type="entry name" value="TRNASYNTHGLU"/>
</dbReference>
<comment type="subunit">
    <text evidence="8">Monomer.</text>
</comment>
<evidence type="ECO:0000259" key="9">
    <source>
        <dbReference type="Pfam" id="PF00749"/>
    </source>
</evidence>
<dbReference type="NCBIfam" id="TIGR00464">
    <property type="entry name" value="gltX_bact"/>
    <property type="match status" value="1"/>
</dbReference>
<accession>A0A8J8FGQ1</accession>
<feature type="short sequence motif" description="'KMSKS' region" evidence="8">
    <location>
        <begin position="258"/>
        <end position="262"/>
    </location>
</feature>
<dbReference type="InterPro" id="IPR000924">
    <property type="entry name" value="Glu/Gln-tRNA-synth"/>
</dbReference>
<dbReference type="Gene3D" id="1.10.10.350">
    <property type="match status" value="1"/>
</dbReference>
<protein>
    <recommendedName>
        <fullName evidence="8">Glutamate--tRNA ligase</fullName>
        <ecNumber evidence="8">6.1.1.17</ecNumber>
    </recommendedName>
    <alternativeName>
        <fullName evidence="8">Glutamyl-tRNA synthetase</fullName>
        <shortName evidence="8">GluRS</shortName>
    </alternativeName>
</protein>
<dbReference type="InterPro" id="IPR020751">
    <property type="entry name" value="aa-tRNA-synth_I_codon-bd_sub2"/>
</dbReference>
<name>A0A8J8FGQ1_9BACT</name>
<dbReference type="GO" id="GO:0000049">
    <property type="term" value="F:tRNA binding"/>
    <property type="evidence" value="ECO:0007669"/>
    <property type="project" value="InterPro"/>
</dbReference>
<keyword evidence="6 8" id="KW-0648">Protein biosynthesis</keyword>
<dbReference type="Pfam" id="PF00749">
    <property type="entry name" value="tRNA-synt_1c"/>
    <property type="match status" value="1"/>
</dbReference>
<dbReference type="EC" id="6.1.1.17" evidence="8"/>
<evidence type="ECO:0000256" key="4">
    <source>
        <dbReference type="ARBA" id="ARBA00022741"/>
    </source>
</evidence>
<evidence type="ECO:0000313" key="11">
    <source>
        <dbReference type="EMBL" id="NNV56054.1"/>
    </source>
</evidence>
<dbReference type="PANTHER" id="PTHR43311:SF2">
    <property type="entry name" value="GLUTAMATE--TRNA LIGASE, MITOCHONDRIAL-RELATED"/>
    <property type="match status" value="1"/>
</dbReference>
<gene>
    <name evidence="8" type="primary">gltX</name>
    <name evidence="11" type="ORF">GD597_11340</name>
</gene>
<dbReference type="EMBL" id="WHPF01000007">
    <property type="protein sequence ID" value="NNV56054.1"/>
    <property type="molecule type" value="Genomic_DNA"/>
</dbReference>